<evidence type="ECO:0000256" key="1">
    <source>
        <dbReference type="SAM" id="Phobius"/>
    </source>
</evidence>
<evidence type="ECO:0000313" key="3">
    <source>
        <dbReference type="Proteomes" id="UP000249130"/>
    </source>
</evidence>
<dbReference type="RefSeq" id="WP_111423215.1">
    <property type="nucleotide sequence ID" value="NZ_NPEX01000472.1"/>
</dbReference>
<dbReference type="EMBL" id="NPEX01000472">
    <property type="protein sequence ID" value="RAI36901.1"/>
    <property type="molecule type" value="Genomic_DNA"/>
</dbReference>
<gene>
    <name evidence="2" type="ORF">CH341_30055</name>
</gene>
<name>A0A327KFJ8_9BRAD</name>
<comment type="caution">
    <text evidence="2">The sequence shown here is derived from an EMBL/GenBank/DDBJ whole genome shotgun (WGS) entry which is preliminary data.</text>
</comment>
<keyword evidence="1" id="KW-1133">Transmembrane helix</keyword>
<sequence>MKTEFFHISPIGLLMTAGIGLFLDQALTCGIAAGDPSRAAASAFIAALLAIALRSDLRVRVQDGRYVRGRLGLWRQSDDAPPVRRIERVGPVQPLH</sequence>
<evidence type="ECO:0000313" key="2">
    <source>
        <dbReference type="EMBL" id="RAI36901.1"/>
    </source>
</evidence>
<keyword evidence="1" id="KW-0812">Transmembrane</keyword>
<dbReference type="Proteomes" id="UP000249130">
    <property type="component" value="Unassembled WGS sequence"/>
</dbReference>
<proteinExistence type="predicted"/>
<feature type="transmembrane region" description="Helical" evidence="1">
    <location>
        <begin position="39"/>
        <end position="57"/>
    </location>
</feature>
<organism evidence="2 3">
    <name type="scientific">Rhodoplanes roseus</name>
    <dbReference type="NCBI Taxonomy" id="29409"/>
    <lineage>
        <taxon>Bacteria</taxon>
        <taxon>Pseudomonadati</taxon>
        <taxon>Pseudomonadota</taxon>
        <taxon>Alphaproteobacteria</taxon>
        <taxon>Hyphomicrobiales</taxon>
        <taxon>Nitrobacteraceae</taxon>
        <taxon>Rhodoplanes</taxon>
    </lineage>
</organism>
<feature type="transmembrane region" description="Helical" evidence="1">
    <location>
        <begin position="12"/>
        <end position="33"/>
    </location>
</feature>
<reference evidence="2 3" key="1">
    <citation type="submission" date="2017-07" db="EMBL/GenBank/DDBJ databases">
        <title>Draft Genome Sequences of Select Purple Nonsulfur Bacteria.</title>
        <authorList>
            <person name="Lasarre B."/>
            <person name="Mckinlay J.B."/>
        </authorList>
    </citation>
    <scope>NUCLEOTIDE SEQUENCE [LARGE SCALE GENOMIC DNA]</scope>
    <source>
        <strain evidence="2 3">DSM 5909</strain>
    </source>
</reference>
<protein>
    <submittedName>
        <fullName evidence="2">Uncharacterized protein</fullName>
    </submittedName>
</protein>
<accession>A0A327KFJ8</accession>
<keyword evidence="1" id="KW-0472">Membrane</keyword>
<dbReference type="AlphaFoldDB" id="A0A327KFJ8"/>
<keyword evidence="3" id="KW-1185">Reference proteome</keyword>